<feature type="signal peptide" evidence="2">
    <location>
        <begin position="1"/>
        <end position="27"/>
    </location>
</feature>
<name>A0A5C5TWK9_9GAMM</name>
<dbReference type="RefSeq" id="WP_146313253.1">
    <property type="nucleotide sequence ID" value="NZ_VOHE01000007.1"/>
</dbReference>
<evidence type="ECO:0000313" key="4">
    <source>
        <dbReference type="Proteomes" id="UP000315949"/>
    </source>
</evidence>
<evidence type="ECO:0008006" key="5">
    <source>
        <dbReference type="Google" id="ProtNLM"/>
    </source>
</evidence>
<dbReference type="EMBL" id="VOHE01000007">
    <property type="protein sequence ID" value="TWT17682.1"/>
    <property type="molecule type" value="Genomic_DNA"/>
</dbReference>
<accession>A0A5C5TWK9</accession>
<feature type="chain" id="PRO_5022950640" description="Type IV secretion system protein VirB5" evidence="2">
    <location>
        <begin position="28"/>
        <end position="264"/>
    </location>
</feature>
<dbReference type="OrthoDB" id="5983287at2"/>
<proteinExistence type="predicted"/>
<protein>
    <recommendedName>
        <fullName evidence="5">Type IV secretion system protein VirB5</fullName>
    </recommendedName>
</protein>
<evidence type="ECO:0000313" key="3">
    <source>
        <dbReference type="EMBL" id="TWT17682.1"/>
    </source>
</evidence>
<dbReference type="Proteomes" id="UP000315949">
    <property type="component" value="Unassembled WGS sequence"/>
</dbReference>
<reference evidence="3 4" key="1">
    <citation type="submission" date="2019-07" db="EMBL/GenBank/DDBJ databases">
        <title>Luteimonas sp. YD-1 nov., isolated from acidic soil.</title>
        <authorList>
            <person name="Zhou J."/>
        </authorList>
    </citation>
    <scope>NUCLEOTIDE SEQUENCE [LARGE SCALE GENOMIC DNA]</scope>
    <source>
        <strain evidence="3 4">YD-1</strain>
    </source>
</reference>
<keyword evidence="1" id="KW-0175">Coiled coil</keyword>
<organism evidence="3 4">
    <name type="scientific">Luteimonas wenzhouensis</name>
    <dbReference type="NCBI Taxonomy" id="2599615"/>
    <lineage>
        <taxon>Bacteria</taxon>
        <taxon>Pseudomonadati</taxon>
        <taxon>Pseudomonadota</taxon>
        <taxon>Gammaproteobacteria</taxon>
        <taxon>Lysobacterales</taxon>
        <taxon>Lysobacteraceae</taxon>
        <taxon>Luteimonas</taxon>
    </lineage>
</organism>
<sequence length="264" mass="29616">MNLTSPRAAFAAITLLLGLAWAVPSAAQTPVTDALHIKTSRFAWAEQYAQMYRDETNQLRQIFQQVQQLEAQLRDIREQQLDGLKPGWDPGPRDTNIERRSEDAFLGQRCGSPSGGGLLSLAGGGGFGPARVNQARQKQYEACAKMVRLDNRRHNFLVDVIGKIQDNDREIAKLQRDSANARPDERGRLARNSNAIEQLQAAQAAEMENAQRQLQYYGQQIEALRNDMAYHGRAAFSNSRRLGAQLVQYGTLKAALEIARRRER</sequence>
<keyword evidence="4" id="KW-1185">Reference proteome</keyword>
<gene>
    <name evidence="3" type="ORF">FQY79_12550</name>
</gene>
<keyword evidence="2" id="KW-0732">Signal</keyword>
<dbReference type="AlphaFoldDB" id="A0A5C5TWK9"/>
<feature type="coiled-coil region" evidence="1">
    <location>
        <begin position="52"/>
        <end position="79"/>
    </location>
</feature>
<evidence type="ECO:0000256" key="2">
    <source>
        <dbReference type="SAM" id="SignalP"/>
    </source>
</evidence>
<evidence type="ECO:0000256" key="1">
    <source>
        <dbReference type="SAM" id="Coils"/>
    </source>
</evidence>
<comment type="caution">
    <text evidence="3">The sequence shown here is derived from an EMBL/GenBank/DDBJ whole genome shotgun (WGS) entry which is preliminary data.</text>
</comment>